<reference evidence="2 3" key="1">
    <citation type="submission" date="2017-01" db="EMBL/GenBank/DDBJ databases">
        <title>New insights into the genetic diversity of Chromobacterium isolated from tropical freshwater lake.</title>
        <authorList>
            <person name="Santos A.B."/>
            <person name="Nascimento A.M."/>
            <person name="Da Silva P.C."/>
        </authorList>
    </citation>
    <scope>NUCLEOTIDE SEQUENCE [LARGE SCALE GENOMIC DNA]</scope>
    <source>
        <strain evidence="2 3">56AF</strain>
    </source>
</reference>
<gene>
    <name evidence="2" type="ORF">BUE93_22155</name>
</gene>
<dbReference type="InterPro" id="IPR014158">
    <property type="entry name" value="T4SS_VirB5"/>
</dbReference>
<evidence type="ECO:0000256" key="1">
    <source>
        <dbReference type="SAM" id="Coils"/>
    </source>
</evidence>
<evidence type="ECO:0000313" key="2">
    <source>
        <dbReference type="EMBL" id="PRP68506.1"/>
    </source>
</evidence>
<dbReference type="InterPro" id="IPR023220">
    <property type="entry name" value="T4SS_VirB5-domain"/>
</dbReference>
<name>A0A2S9WYN8_9NEIS</name>
<evidence type="ECO:0000313" key="3">
    <source>
        <dbReference type="Proteomes" id="UP000239469"/>
    </source>
</evidence>
<dbReference type="EMBL" id="MTBD01000124">
    <property type="protein sequence ID" value="PRP68506.1"/>
    <property type="molecule type" value="Genomic_DNA"/>
</dbReference>
<evidence type="ECO:0008006" key="4">
    <source>
        <dbReference type="Google" id="ProtNLM"/>
    </source>
</evidence>
<sequence>MNLNKSTFLAFIMAGSFHQAVGAGIPVVDEVSIAQTAKNWADQLKQWSETTSHYRKQISAYQDQLATQTGARDIVSFIQSAKGLHSELDGFVKSANKFNDLMKGADMPAELNSLFGRYGLFDMCKIDYNVSLCKATVVSKVATIEQTSSAMAAMSKKVSDMAVLSDRISNSKDAKESQDLANAMQAKNAEISALKTQMDMITAQNDAREKVLHEQRIAAHSQQQRNAPVPTFK</sequence>
<dbReference type="Proteomes" id="UP000239469">
    <property type="component" value="Unassembled WGS sequence"/>
</dbReference>
<accession>A0A2S9WYN8</accession>
<dbReference type="SUPFAM" id="SSF101082">
    <property type="entry name" value="Typo IV secretion system protein TraC"/>
    <property type="match status" value="1"/>
</dbReference>
<dbReference type="Pfam" id="PF07996">
    <property type="entry name" value="T4SS"/>
    <property type="match status" value="1"/>
</dbReference>
<dbReference type="AlphaFoldDB" id="A0A2S9WYN8"/>
<feature type="coiled-coil region" evidence="1">
    <location>
        <begin position="177"/>
        <end position="204"/>
    </location>
</feature>
<dbReference type="RefSeq" id="WP_106078310.1">
    <property type="nucleotide sequence ID" value="NZ_MTBD01000124.1"/>
</dbReference>
<keyword evidence="1" id="KW-0175">Coiled coil</keyword>
<comment type="caution">
    <text evidence="2">The sequence shown here is derived from an EMBL/GenBank/DDBJ whole genome shotgun (WGS) entry which is preliminary data.</text>
</comment>
<organism evidence="2 3">
    <name type="scientific">Chromobacterium amazonense</name>
    <dbReference type="NCBI Taxonomy" id="1382803"/>
    <lineage>
        <taxon>Bacteria</taxon>
        <taxon>Pseudomonadati</taxon>
        <taxon>Pseudomonadota</taxon>
        <taxon>Betaproteobacteria</taxon>
        <taxon>Neisseriales</taxon>
        <taxon>Chromobacteriaceae</taxon>
        <taxon>Chromobacterium</taxon>
    </lineage>
</organism>
<proteinExistence type="predicted"/>
<dbReference type="Gene3D" id="1.20.58.430">
    <property type="entry name" value="Type IV secretion system, VirB5-domain"/>
    <property type="match status" value="1"/>
</dbReference>
<protein>
    <recommendedName>
        <fullName evidence="4">Type IV secretion system protein VirB5</fullName>
    </recommendedName>
</protein>